<protein>
    <submittedName>
        <fullName evidence="1">Uncharacterized protein</fullName>
    </submittedName>
</protein>
<comment type="caution">
    <text evidence="1">The sequence shown here is derived from an EMBL/GenBank/DDBJ whole genome shotgun (WGS) entry which is preliminary data.</text>
</comment>
<name>C9N0C8_9FUSO</name>
<evidence type="ECO:0000313" key="2">
    <source>
        <dbReference type="Proteomes" id="UP000006233"/>
    </source>
</evidence>
<organism evidence="1 2">
    <name type="scientific">Leptotrichia hofstadii F0254</name>
    <dbReference type="NCBI Taxonomy" id="634994"/>
    <lineage>
        <taxon>Bacteria</taxon>
        <taxon>Fusobacteriati</taxon>
        <taxon>Fusobacteriota</taxon>
        <taxon>Fusobacteriia</taxon>
        <taxon>Fusobacteriales</taxon>
        <taxon>Leptotrichiaceae</taxon>
        <taxon>Leptotrichia</taxon>
    </lineage>
</organism>
<dbReference type="HOGENOM" id="CLU_1946157_0_0_0"/>
<dbReference type="RefSeq" id="WP_006805586.1">
    <property type="nucleotide sequence ID" value="NZ_GG700633.1"/>
</dbReference>
<accession>C9N0C8</accession>
<evidence type="ECO:0000313" key="1">
    <source>
        <dbReference type="EMBL" id="EEX73615.1"/>
    </source>
</evidence>
<gene>
    <name evidence="1" type="ORF">GCWU000323_02284</name>
</gene>
<dbReference type="STRING" id="634994.GCWU000323_02284"/>
<proteinExistence type="predicted"/>
<dbReference type="AlphaFoldDB" id="C9N0C8"/>
<reference evidence="1 2" key="1">
    <citation type="submission" date="2009-09" db="EMBL/GenBank/DDBJ databases">
        <authorList>
            <person name="Weinstock G."/>
            <person name="Sodergren E."/>
            <person name="Clifton S."/>
            <person name="Fulton L."/>
            <person name="Fulton B."/>
            <person name="Courtney L."/>
            <person name="Fronick C."/>
            <person name="Harrison M."/>
            <person name="Strong C."/>
            <person name="Farmer C."/>
            <person name="Delahaunty K."/>
            <person name="Markovic C."/>
            <person name="Hall O."/>
            <person name="Minx P."/>
            <person name="Tomlinson C."/>
            <person name="Mitreva M."/>
            <person name="Nelson J."/>
            <person name="Hou S."/>
            <person name="Wollam A."/>
            <person name="Pepin K.H."/>
            <person name="Johnson M."/>
            <person name="Bhonagiri V."/>
            <person name="Nash W.E."/>
            <person name="Warren W."/>
            <person name="Chinwalla A."/>
            <person name="Mardis E.R."/>
            <person name="Wilson R.K."/>
        </authorList>
    </citation>
    <scope>NUCLEOTIDE SEQUENCE [LARGE SCALE GENOMIC DNA]</scope>
    <source>
        <strain evidence="1 2">F0254</strain>
    </source>
</reference>
<dbReference type="Proteomes" id="UP000006233">
    <property type="component" value="Unassembled WGS sequence"/>
</dbReference>
<sequence length="129" mass="16150">MKILEKIKNVFEKIVDFFEYGMKGVPETNLKLKYYNKEKFNNLYHYIIKINKDYRIVKFYNKYSKKIYIKIYNKKREVFKYLDVSSDSLQKEEWKALIKLLKKENLYKEFDEYIIKENNKKEEWKEKII</sequence>
<dbReference type="EMBL" id="ACVB02000026">
    <property type="protein sequence ID" value="EEX73615.1"/>
    <property type="molecule type" value="Genomic_DNA"/>
</dbReference>